<organism evidence="6 7">
    <name type="scientific">Pseudidiomarina sediminum</name>
    <dbReference type="NCBI Taxonomy" id="431675"/>
    <lineage>
        <taxon>Bacteria</taxon>
        <taxon>Pseudomonadati</taxon>
        <taxon>Pseudomonadota</taxon>
        <taxon>Gammaproteobacteria</taxon>
        <taxon>Alteromonadales</taxon>
        <taxon>Idiomarinaceae</taxon>
        <taxon>Pseudidiomarina</taxon>
    </lineage>
</organism>
<evidence type="ECO:0000259" key="5">
    <source>
        <dbReference type="PROSITE" id="PS50887"/>
    </source>
</evidence>
<evidence type="ECO:0000256" key="4">
    <source>
        <dbReference type="SAM" id="Phobius"/>
    </source>
</evidence>
<accession>A0A432Z2D4</accession>
<dbReference type="FunFam" id="3.30.70.270:FF:000001">
    <property type="entry name" value="Diguanylate cyclase domain protein"/>
    <property type="match status" value="1"/>
</dbReference>
<keyword evidence="4" id="KW-0812">Transmembrane</keyword>
<feature type="transmembrane region" description="Helical" evidence="4">
    <location>
        <begin position="45"/>
        <end position="62"/>
    </location>
</feature>
<name>A0A432Z2D4_9GAMM</name>
<dbReference type="Pfam" id="PF00990">
    <property type="entry name" value="GGDEF"/>
    <property type="match status" value="1"/>
</dbReference>
<dbReference type="RefSeq" id="WP_051206924.1">
    <property type="nucleotide sequence ID" value="NZ_PIQE01000003.1"/>
</dbReference>
<keyword evidence="7" id="KW-1185">Reference proteome</keyword>
<reference evidence="7" key="1">
    <citation type="journal article" date="2018" name="Front. Microbiol.">
        <title>Genome-Based Analysis Reveals the Taxonomy and Diversity of the Family Idiomarinaceae.</title>
        <authorList>
            <person name="Liu Y."/>
            <person name="Lai Q."/>
            <person name="Shao Z."/>
        </authorList>
    </citation>
    <scope>NUCLEOTIDE SEQUENCE [LARGE SCALE GENOMIC DNA]</scope>
    <source>
        <strain evidence="7">c121</strain>
    </source>
</reference>
<comment type="caution">
    <text evidence="6">The sequence shown here is derived from an EMBL/GenBank/DDBJ whole genome shotgun (WGS) entry which is preliminary data.</text>
</comment>
<dbReference type="NCBIfam" id="TIGR00254">
    <property type="entry name" value="GGDEF"/>
    <property type="match status" value="1"/>
</dbReference>
<proteinExistence type="predicted"/>
<evidence type="ECO:0000313" key="6">
    <source>
        <dbReference type="EMBL" id="RUO72062.1"/>
    </source>
</evidence>
<dbReference type="PANTHER" id="PTHR45138:SF9">
    <property type="entry name" value="DIGUANYLATE CYCLASE DGCM-RELATED"/>
    <property type="match status" value="1"/>
</dbReference>
<dbReference type="CDD" id="cd01949">
    <property type="entry name" value="GGDEF"/>
    <property type="match status" value="1"/>
</dbReference>
<sequence length="340" mass="38466">MHQINEQSYSHQATLLKGVLKVIAVFSLLIGSLNVVVFASYQVASFNFLSVALATLVYGYFLRTKNLKVASWLTCLFVIFNVAVFIHLTKGENYALLWVMVLPPIVFFLLGRKLGAWVVGLIFVYVIGYMYFQLQPPRQDTLGMGALLNITEVCLALWFIFRFYESSRESAYREIEHQSITDKLTRLYNRSKLDHVLAEVHHHLQSGKYQRAAIAILDIDHFKDVNDRVGHIVGDEVLQHVARELKHCVTKHGVLGRWGGEEFLVLLPSYSVEDAVTFCEQVRRYIERGTSPSGEKLTISIGVAPLNATQSTEHALIAADRALYQAKQAGRNCVRFISDD</sequence>
<dbReference type="InterPro" id="IPR043128">
    <property type="entry name" value="Rev_trsase/Diguanyl_cyclase"/>
</dbReference>
<dbReference type="AlphaFoldDB" id="A0A432Z2D4"/>
<comment type="cofactor">
    <cofactor evidence="1">
        <name>Mg(2+)</name>
        <dbReference type="ChEBI" id="CHEBI:18420"/>
    </cofactor>
</comment>
<dbReference type="EC" id="2.7.7.65" evidence="2"/>
<dbReference type="InterPro" id="IPR050469">
    <property type="entry name" value="Diguanylate_Cyclase"/>
</dbReference>
<feature type="transmembrane region" description="Helical" evidence="4">
    <location>
        <begin position="117"/>
        <end position="134"/>
    </location>
</feature>
<feature type="domain" description="GGDEF" evidence="5">
    <location>
        <begin position="210"/>
        <end position="339"/>
    </location>
</feature>
<evidence type="ECO:0000256" key="1">
    <source>
        <dbReference type="ARBA" id="ARBA00001946"/>
    </source>
</evidence>
<dbReference type="InterPro" id="IPR000160">
    <property type="entry name" value="GGDEF_dom"/>
</dbReference>
<evidence type="ECO:0000313" key="7">
    <source>
        <dbReference type="Proteomes" id="UP000287022"/>
    </source>
</evidence>
<dbReference type="SUPFAM" id="SSF55073">
    <property type="entry name" value="Nucleotide cyclase"/>
    <property type="match status" value="1"/>
</dbReference>
<feature type="transmembrane region" description="Helical" evidence="4">
    <location>
        <begin position="20"/>
        <end position="39"/>
    </location>
</feature>
<dbReference type="PROSITE" id="PS50887">
    <property type="entry name" value="GGDEF"/>
    <property type="match status" value="1"/>
</dbReference>
<dbReference type="Gene3D" id="3.30.70.270">
    <property type="match status" value="1"/>
</dbReference>
<dbReference type="GO" id="GO:1902201">
    <property type="term" value="P:negative regulation of bacterial-type flagellum-dependent cell motility"/>
    <property type="evidence" value="ECO:0007669"/>
    <property type="project" value="TreeGrafter"/>
</dbReference>
<dbReference type="InterPro" id="IPR029787">
    <property type="entry name" value="Nucleotide_cyclase"/>
</dbReference>
<evidence type="ECO:0000256" key="3">
    <source>
        <dbReference type="ARBA" id="ARBA00034247"/>
    </source>
</evidence>
<protein>
    <recommendedName>
        <fullName evidence="2">diguanylate cyclase</fullName>
        <ecNumber evidence="2">2.7.7.65</ecNumber>
    </recommendedName>
</protein>
<gene>
    <name evidence="6" type="ORF">CWI80_09685</name>
</gene>
<keyword evidence="4" id="KW-1133">Transmembrane helix</keyword>
<feature type="transmembrane region" description="Helical" evidence="4">
    <location>
        <begin position="94"/>
        <end position="110"/>
    </location>
</feature>
<dbReference type="STRING" id="1122124.GCA_000423165_01982"/>
<dbReference type="GO" id="GO:0052621">
    <property type="term" value="F:diguanylate cyclase activity"/>
    <property type="evidence" value="ECO:0007669"/>
    <property type="project" value="UniProtKB-EC"/>
</dbReference>
<dbReference type="Proteomes" id="UP000287022">
    <property type="component" value="Unassembled WGS sequence"/>
</dbReference>
<feature type="transmembrane region" description="Helical" evidence="4">
    <location>
        <begin position="146"/>
        <end position="164"/>
    </location>
</feature>
<evidence type="ECO:0000256" key="2">
    <source>
        <dbReference type="ARBA" id="ARBA00012528"/>
    </source>
</evidence>
<dbReference type="EMBL" id="PIQE01000003">
    <property type="protein sequence ID" value="RUO72062.1"/>
    <property type="molecule type" value="Genomic_DNA"/>
</dbReference>
<dbReference type="SMART" id="SM00267">
    <property type="entry name" value="GGDEF"/>
    <property type="match status" value="1"/>
</dbReference>
<keyword evidence="4" id="KW-0472">Membrane</keyword>
<comment type="catalytic activity">
    <reaction evidence="3">
        <text>2 GTP = 3',3'-c-di-GMP + 2 diphosphate</text>
        <dbReference type="Rhea" id="RHEA:24898"/>
        <dbReference type="ChEBI" id="CHEBI:33019"/>
        <dbReference type="ChEBI" id="CHEBI:37565"/>
        <dbReference type="ChEBI" id="CHEBI:58805"/>
        <dbReference type="EC" id="2.7.7.65"/>
    </reaction>
</comment>
<dbReference type="InterPro" id="IPR048435">
    <property type="entry name" value="MASE6"/>
</dbReference>
<dbReference type="PANTHER" id="PTHR45138">
    <property type="entry name" value="REGULATORY COMPONENTS OF SENSORY TRANSDUCTION SYSTEM"/>
    <property type="match status" value="1"/>
</dbReference>
<dbReference type="GO" id="GO:0043709">
    <property type="term" value="P:cell adhesion involved in single-species biofilm formation"/>
    <property type="evidence" value="ECO:0007669"/>
    <property type="project" value="TreeGrafter"/>
</dbReference>
<feature type="transmembrane region" description="Helical" evidence="4">
    <location>
        <begin position="69"/>
        <end position="88"/>
    </location>
</feature>
<dbReference type="GO" id="GO:0005886">
    <property type="term" value="C:plasma membrane"/>
    <property type="evidence" value="ECO:0007669"/>
    <property type="project" value="TreeGrafter"/>
</dbReference>
<dbReference type="Pfam" id="PF20966">
    <property type="entry name" value="MASE6"/>
    <property type="match status" value="1"/>
</dbReference>